<feature type="region of interest" description="Disordered" evidence="1">
    <location>
        <begin position="98"/>
        <end position="123"/>
    </location>
</feature>
<gene>
    <name evidence="2" type="ORF">OGAPHI_006315</name>
</gene>
<evidence type="ECO:0000256" key="1">
    <source>
        <dbReference type="SAM" id="MobiDB-lite"/>
    </source>
</evidence>
<dbReference type="RefSeq" id="XP_046059238.1">
    <property type="nucleotide sequence ID" value="XM_046207590.1"/>
</dbReference>
<evidence type="ECO:0000313" key="2">
    <source>
        <dbReference type="EMBL" id="KAH3662134.1"/>
    </source>
</evidence>
<protein>
    <recommendedName>
        <fullName evidence="4">CRIB domain-containing protein</fullName>
    </recommendedName>
</protein>
<dbReference type="Proteomes" id="UP000769157">
    <property type="component" value="Unassembled WGS sequence"/>
</dbReference>
<keyword evidence="3" id="KW-1185">Reference proteome</keyword>
<dbReference type="AlphaFoldDB" id="A0A9P8T1G6"/>
<dbReference type="EMBL" id="JAEUBE010000414">
    <property type="protein sequence ID" value="KAH3662134.1"/>
    <property type="molecule type" value="Genomic_DNA"/>
</dbReference>
<feature type="compositionally biased region" description="Low complexity" evidence="1">
    <location>
        <begin position="152"/>
        <end position="164"/>
    </location>
</feature>
<sequence length="357" mass="40117">MSPSPKLESLWLDEPSTRKKDKVLRSLQSKRDLLLQLFELDGEFPKKGKKSTLTISTPFAFTHTSHLSERECFGLEKAFREEDLDFIPSILKTELPTSGNARRPVSSFRTSPTAASPIISESRPVSRHYRVNSTSSTSQLFSRANSTFTRSTSISTLSSLNPSIQESPVRTLRPPDRLPSIPQENSEQEVVKSLENTPENWLSLSVNTERNHELFEPVSEEPEDIRLRKFEFPSFLMDTPTDTTPTDPPHIRKVPSIGSPIHSRDSSFTFELFHPLDHAGSGSPANKLELLPSPVDSQDVNEISDNEDTLISLNAANVSRLSRLSMATDHDFTENFSKTLSQLRLPDILDEESIDEL</sequence>
<proteinExistence type="predicted"/>
<reference evidence="2" key="2">
    <citation type="submission" date="2021-01" db="EMBL/GenBank/DDBJ databases">
        <authorList>
            <person name="Schikora-Tamarit M.A."/>
        </authorList>
    </citation>
    <scope>NUCLEOTIDE SEQUENCE</scope>
    <source>
        <strain evidence="2">CBS6075</strain>
    </source>
</reference>
<feature type="region of interest" description="Disordered" evidence="1">
    <location>
        <begin position="152"/>
        <end position="186"/>
    </location>
</feature>
<accession>A0A9P8T1G6</accession>
<reference evidence="2" key="1">
    <citation type="journal article" date="2021" name="Open Biol.">
        <title>Shared evolutionary footprints suggest mitochondrial oxidative damage underlies multiple complex I losses in fungi.</title>
        <authorList>
            <person name="Schikora-Tamarit M.A."/>
            <person name="Marcet-Houben M."/>
            <person name="Nosek J."/>
            <person name="Gabaldon T."/>
        </authorList>
    </citation>
    <scope>NUCLEOTIDE SEQUENCE</scope>
    <source>
        <strain evidence="2">CBS6075</strain>
    </source>
</reference>
<dbReference type="GeneID" id="70238279"/>
<organism evidence="2 3">
    <name type="scientific">Ogataea philodendri</name>
    <dbReference type="NCBI Taxonomy" id="1378263"/>
    <lineage>
        <taxon>Eukaryota</taxon>
        <taxon>Fungi</taxon>
        <taxon>Dikarya</taxon>
        <taxon>Ascomycota</taxon>
        <taxon>Saccharomycotina</taxon>
        <taxon>Pichiomycetes</taxon>
        <taxon>Pichiales</taxon>
        <taxon>Pichiaceae</taxon>
        <taxon>Ogataea</taxon>
    </lineage>
</organism>
<dbReference type="OrthoDB" id="3992842at2759"/>
<comment type="caution">
    <text evidence="2">The sequence shown here is derived from an EMBL/GenBank/DDBJ whole genome shotgun (WGS) entry which is preliminary data.</text>
</comment>
<evidence type="ECO:0008006" key="4">
    <source>
        <dbReference type="Google" id="ProtNLM"/>
    </source>
</evidence>
<name>A0A9P8T1G6_9ASCO</name>
<evidence type="ECO:0000313" key="3">
    <source>
        <dbReference type="Proteomes" id="UP000769157"/>
    </source>
</evidence>